<feature type="transmembrane region" description="Helical" evidence="1">
    <location>
        <begin position="20"/>
        <end position="47"/>
    </location>
</feature>
<proteinExistence type="predicted"/>
<keyword evidence="1" id="KW-0812">Transmembrane</keyword>
<accession>A0A917EX40</accession>
<dbReference type="AlphaFoldDB" id="A0A917EX40"/>
<dbReference type="EMBL" id="BMGP01000003">
    <property type="protein sequence ID" value="GGF27488.1"/>
    <property type="molecule type" value="Genomic_DNA"/>
</dbReference>
<organism evidence="2 3">
    <name type="scientific">Subtercola lobariae</name>
    <dbReference type="NCBI Taxonomy" id="1588641"/>
    <lineage>
        <taxon>Bacteria</taxon>
        <taxon>Bacillati</taxon>
        <taxon>Actinomycetota</taxon>
        <taxon>Actinomycetes</taxon>
        <taxon>Micrococcales</taxon>
        <taxon>Microbacteriaceae</taxon>
        <taxon>Subtercola</taxon>
    </lineage>
</organism>
<sequence length="268" mass="27543">MTYSPIAPQKATPRTGLWVVLGGAGVLVFIGLAVVVALVSATVWGAILARTAAPHFEADDASAVLLTETQSQPYGTWSAPETTTAVVSDAQSELASDWKGDTPAASALPCEFAYSLYPVTNLETGAQEQQPLALNDQFLSIDTDSTFSQSTRVFGSAGEASAFIGQMRQLVAGCTSYSTSSWSATVAPLTLPGVSISHSAWVETGTASHTGGSYFAADLQRGNIVTRITADAASTDSGKLNSTLFDAVVKTAAANLQALKPGSGGTQA</sequence>
<evidence type="ECO:0000256" key="1">
    <source>
        <dbReference type="SAM" id="Phobius"/>
    </source>
</evidence>
<name>A0A917EX40_9MICO</name>
<protein>
    <recommendedName>
        <fullName evidence="4">PknH-like extracellular domain-containing protein</fullName>
    </recommendedName>
</protein>
<evidence type="ECO:0008006" key="4">
    <source>
        <dbReference type="Google" id="ProtNLM"/>
    </source>
</evidence>
<comment type="caution">
    <text evidence="2">The sequence shown here is derived from an EMBL/GenBank/DDBJ whole genome shotgun (WGS) entry which is preliminary data.</text>
</comment>
<reference evidence="2 3" key="1">
    <citation type="journal article" date="2014" name="Int. J. Syst. Evol. Microbiol.">
        <title>Complete genome sequence of Corynebacterium casei LMG S-19264T (=DSM 44701T), isolated from a smear-ripened cheese.</title>
        <authorList>
            <consortium name="US DOE Joint Genome Institute (JGI-PGF)"/>
            <person name="Walter F."/>
            <person name="Albersmeier A."/>
            <person name="Kalinowski J."/>
            <person name="Ruckert C."/>
        </authorList>
    </citation>
    <scope>NUCLEOTIDE SEQUENCE [LARGE SCALE GENOMIC DNA]</scope>
    <source>
        <strain evidence="2 3">CGMCC 1.12976</strain>
    </source>
</reference>
<keyword evidence="3" id="KW-1185">Reference proteome</keyword>
<dbReference type="Proteomes" id="UP000598775">
    <property type="component" value="Unassembled WGS sequence"/>
</dbReference>
<gene>
    <name evidence="2" type="ORF">GCM10011399_20970</name>
</gene>
<keyword evidence="1" id="KW-0472">Membrane</keyword>
<dbReference type="RefSeq" id="WP_188677846.1">
    <property type="nucleotide sequence ID" value="NZ_BMGP01000003.1"/>
</dbReference>
<evidence type="ECO:0000313" key="2">
    <source>
        <dbReference type="EMBL" id="GGF27488.1"/>
    </source>
</evidence>
<keyword evidence="1" id="KW-1133">Transmembrane helix</keyword>
<evidence type="ECO:0000313" key="3">
    <source>
        <dbReference type="Proteomes" id="UP000598775"/>
    </source>
</evidence>